<dbReference type="AlphaFoldDB" id="X0VCW6"/>
<sequence>HLSSEERKKLKIESLLDSLGEAILITEQSELIKRTLGDHIFSRFIELKKKEWEDYRIQVTKYELDKFLPIL</sequence>
<evidence type="ECO:0000313" key="2">
    <source>
        <dbReference type="EMBL" id="GAG09097.1"/>
    </source>
</evidence>
<dbReference type="Pfam" id="PF00120">
    <property type="entry name" value="Gln-synt_C"/>
    <property type="match status" value="1"/>
</dbReference>
<gene>
    <name evidence="2" type="ORF">S01H1_37009</name>
</gene>
<dbReference type="EMBL" id="BARS01023226">
    <property type="protein sequence ID" value="GAG09097.1"/>
    <property type="molecule type" value="Genomic_DNA"/>
</dbReference>
<dbReference type="InterPro" id="IPR014746">
    <property type="entry name" value="Gln_synth/guanido_kin_cat_dom"/>
</dbReference>
<evidence type="ECO:0000259" key="1">
    <source>
        <dbReference type="Pfam" id="PF00120"/>
    </source>
</evidence>
<feature type="domain" description="GS catalytic" evidence="1">
    <location>
        <begin position="4"/>
        <end position="66"/>
    </location>
</feature>
<protein>
    <recommendedName>
        <fullName evidence="1">GS catalytic domain-containing protein</fullName>
    </recommendedName>
</protein>
<organism evidence="2">
    <name type="scientific">marine sediment metagenome</name>
    <dbReference type="NCBI Taxonomy" id="412755"/>
    <lineage>
        <taxon>unclassified sequences</taxon>
        <taxon>metagenomes</taxon>
        <taxon>ecological metagenomes</taxon>
    </lineage>
</organism>
<accession>X0VCW6</accession>
<dbReference type="GO" id="GO:0004356">
    <property type="term" value="F:glutamine synthetase activity"/>
    <property type="evidence" value="ECO:0007669"/>
    <property type="project" value="InterPro"/>
</dbReference>
<proteinExistence type="predicted"/>
<comment type="caution">
    <text evidence="2">The sequence shown here is derived from an EMBL/GenBank/DDBJ whole genome shotgun (WGS) entry which is preliminary data.</text>
</comment>
<name>X0VCW6_9ZZZZ</name>
<dbReference type="InterPro" id="IPR008146">
    <property type="entry name" value="Gln_synth_cat_dom"/>
</dbReference>
<feature type="non-terminal residue" evidence="2">
    <location>
        <position position="1"/>
    </location>
</feature>
<dbReference type="Gene3D" id="3.30.590.10">
    <property type="entry name" value="Glutamine synthetase/guanido kinase, catalytic domain"/>
    <property type="match status" value="1"/>
</dbReference>
<reference evidence="2" key="1">
    <citation type="journal article" date="2014" name="Front. Microbiol.">
        <title>High frequency of phylogenetically diverse reductive dehalogenase-homologous genes in deep subseafloor sedimentary metagenomes.</title>
        <authorList>
            <person name="Kawai M."/>
            <person name="Futagami T."/>
            <person name="Toyoda A."/>
            <person name="Takaki Y."/>
            <person name="Nishi S."/>
            <person name="Hori S."/>
            <person name="Arai W."/>
            <person name="Tsubouchi T."/>
            <person name="Morono Y."/>
            <person name="Uchiyama I."/>
            <person name="Ito T."/>
            <person name="Fujiyama A."/>
            <person name="Inagaki F."/>
            <person name="Takami H."/>
        </authorList>
    </citation>
    <scope>NUCLEOTIDE SEQUENCE</scope>
    <source>
        <strain evidence="2">Expedition CK06-06</strain>
    </source>
</reference>
<dbReference type="SUPFAM" id="SSF55931">
    <property type="entry name" value="Glutamine synthetase/guanido kinase"/>
    <property type="match status" value="1"/>
</dbReference>